<evidence type="ECO:0000256" key="8">
    <source>
        <dbReference type="ARBA" id="ARBA00023015"/>
    </source>
</evidence>
<gene>
    <name evidence="12" type="primary">E2</name>
</gene>
<dbReference type="HAMAP" id="MF_04001">
    <property type="entry name" value="PPV_E2"/>
    <property type="match status" value="1"/>
</dbReference>
<evidence type="ECO:0000256" key="13">
    <source>
        <dbReference type="SAM" id="MobiDB-lite"/>
    </source>
</evidence>
<dbReference type="InterPro" id="IPR001866">
    <property type="entry name" value="PPV_E2_N"/>
</dbReference>
<dbReference type="GO" id="GO:0006351">
    <property type="term" value="P:DNA-templated transcription"/>
    <property type="evidence" value="ECO:0007669"/>
    <property type="project" value="UniProtKB-UniRule"/>
</dbReference>
<feature type="compositionally biased region" description="Polar residues" evidence="13">
    <location>
        <begin position="200"/>
        <end position="222"/>
    </location>
</feature>
<evidence type="ECO:0000256" key="5">
    <source>
        <dbReference type="ARBA" id="ARBA00022553"/>
    </source>
</evidence>
<feature type="domain" description="Papillomavirus E2 C-terminal" evidence="15">
    <location>
        <begin position="318"/>
        <end position="394"/>
    </location>
</feature>
<protein>
    <recommendedName>
        <fullName evidence="12">Regulatory protein E2</fullName>
    </recommendedName>
</protein>
<evidence type="ECO:0000256" key="10">
    <source>
        <dbReference type="ARBA" id="ARBA00023159"/>
    </source>
</evidence>
<evidence type="ECO:0000256" key="11">
    <source>
        <dbReference type="ARBA" id="ARBA00023163"/>
    </source>
</evidence>
<keyword evidence="4 12" id="KW-0244">Early protein</keyword>
<feature type="compositionally biased region" description="Low complexity" evidence="13">
    <location>
        <begin position="242"/>
        <end position="255"/>
    </location>
</feature>
<dbReference type="GO" id="GO:0003677">
    <property type="term" value="F:DNA binding"/>
    <property type="evidence" value="ECO:0007669"/>
    <property type="project" value="UniProtKB-UniRule"/>
</dbReference>
<proteinExistence type="inferred from homology"/>
<dbReference type="InterPro" id="IPR042503">
    <property type="entry name" value="Regulatory_protein_E2_N_1"/>
</dbReference>
<dbReference type="InterPro" id="IPR042504">
    <property type="entry name" value="Regulatory_protein_E2_N_2"/>
</dbReference>
<keyword evidence="3 12" id="KW-0678">Repressor</keyword>
<keyword evidence="11 12" id="KW-0804">Transcription</keyword>
<evidence type="ECO:0000256" key="1">
    <source>
        <dbReference type="ARBA" id="ARBA00004147"/>
    </source>
</evidence>
<accession>A0A385PK00</accession>
<dbReference type="GO" id="GO:0039693">
    <property type="term" value="P:viral DNA genome replication"/>
    <property type="evidence" value="ECO:0007669"/>
    <property type="project" value="UniProtKB-UniRule"/>
</dbReference>
<sequence length="397" mass="45392">MNQTELRERLDVLQTALMSLYEEAPKDLASQIRHYELLRKQSVLEYYLRKEGYTQLGLYHIPALTVSEYHAKEAIRMGLILKSLAQSDYAKEQWSLQDVSADLFDSPPRHCFKKGGYDVDVWFDHKPDNAYPYTNWTSIYYQDIDDKWHKVPGQTDYNGLFYEEIDGTKVYFLLFEKDASRFGNSGEWTVNVKNEQISLPTYSGSRRSSPGATQPPSTSNLDSEPGPSTDIEETLRRRAKPSKTQISGSTSQSSTVRRRRREQGESGPSKRRRGGQRKTASVSGSPTAEEVGRSHRTVPRGGLSRLERLQEEARDPLIILVRGPPNILKCWRYRCNCKSNSPFQYMSTVWKWVTEDESGSMGRVLITFKSAAQRELFANTVKFPKFTSMSYGSLDAL</sequence>
<keyword evidence="9 12" id="KW-0238">DNA-binding</keyword>
<name>A0A385PK00_9PAPI</name>
<evidence type="ECO:0000256" key="6">
    <source>
        <dbReference type="ARBA" id="ARBA00022562"/>
    </source>
</evidence>
<evidence type="ECO:0000313" key="16">
    <source>
        <dbReference type="EMBL" id="AYA94367.1"/>
    </source>
</evidence>
<dbReference type="InterPro" id="IPR035975">
    <property type="entry name" value="E2/EBNA1_C_sf"/>
</dbReference>
<dbReference type="Pfam" id="PF00511">
    <property type="entry name" value="PPV_E2_C"/>
    <property type="match status" value="1"/>
</dbReference>
<dbReference type="GO" id="GO:0000166">
    <property type="term" value="F:nucleotide binding"/>
    <property type="evidence" value="ECO:0007669"/>
    <property type="project" value="UniProtKB-UniRule"/>
</dbReference>
<comment type="function">
    <text evidence="12">Plays a role in the initiation of viral DNA replication. A dimer of E2 interacts with a dimer of E1 in order to improve specificity of E1 DNA binding activity. Once the complex recognizes and binds DNA at specific sites, the E2 dimer is removed from DNA. E2 also regulates viral transcription through binding to the E2RE response element (5'-ACCNNNNNNGGT-3') present in multiple copies in the regulatory regions of the viral genome. Activates or represses transcription depending on E2RE's position with regards to proximal promoter elements including the TATA-box. Repression occurs by sterically hindering the assembly of the transcription initiation complex.</text>
</comment>
<dbReference type="EMBL" id="MH777318">
    <property type="protein sequence ID" value="AYA94367.1"/>
    <property type="molecule type" value="Genomic_DNA"/>
</dbReference>
<dbReference type="InterPro" id="IPR000427">
    <property type="entry name" value="Papillomavirus_E2_C"/>
</dbReference>
<comment type="subunit">
    <text evidence="12">Binds DNA as homodimer. Interacts with protein E1; this interaction greatly increases E1 DNA-binding activity. Interacts with protein L1; this interaction enhances E2-dependent replication and transcription activation. Interacts with protein L2; this interaction inhibits E2 transcriptional activity but not DNA replication function E2. Interacts with protein E7; this interaction inhibits E7 oncogenic activity. Interacts with host TAF1; this interaction modulates E2-dependent transcriptional regulation. Interacts with host BRD4; this interaction mediates E2 transcriptional activation function. Additionally, the interaction with host BRD4 on mitotic chromosomes mediates tethering of the viral genome. Interacts with host TOPBP1; this interaction is required for optimal viral DNA replication.</text>
</comment>
<dbReference type="GO" id="GO:0042025">
    <property type="term" value="C:host cell nucleus"/>
    <property type="evidence" value="ECO:0007669"/>
    <property type="project" value="UniProtKB-SubCell"/>
</dbReference>
<comment type="similarity">
    <text evidence="2">Belongs to the papillomaviridae E8^E2C protein family.</text>
</comment>
<evidence type="ECO:0000259" key="14">
    <source>
        <dbReference type="Pfam" id="PF00508"/>
    </source>
</evidence>
<keyword evidence="10 12" id="KW-0010">Activator</keyword>
<comment type="similarity">
    <text evidence="12">Belongs to the papillomaviridae E2 protein family.</text>
</comment>
<dbReference type="InterPro" id="IPR036050">
    <property type="entry name" value="Regulatory_protein_E2_N"/>
</dbReference>
<dbReference type="GO" id="GO:0006260">
    <property type="term" value="P:DNA replication"/>
    <property type="evidence" value="ECO:0007669"/>
    <property type="project" value="UniProtKB-KW"/>
</dbReference>
<feature type="region of interest" description="DNA-binding domain" evidence="12">
    <location>
        <begin position="315"/>
        <end position="397"/>
    </location>
</feature>
<feature type="region of interest" description="Disordered" evidence="13">
    <location>
        <begin position="200"/>
        <end position="305"/>
    </location>
</feature>
<comment type="PTM">
    <text evidence="12">Phosphorylated.</text>
</comment>
<dbReference type="SUPFAM" id="SSF51332">
    <property type="entry name" value="E2 regulatory, transactivation domain"/>
    <property type="match status" value="1"/>
</dbReference>
<dbReference type="Gene3D" id="3.30.70.330">
    <property type="match status" value="1"/>
</dbReference>
<evidence type="ECO:0000256" key="12">
    <source>
        <dbReference type="HAMAP-Rule" id="MF_04001"/>
    </source>
</evidence>
<evidence type="ECO:0000256" key="7">
    <source>
        <dbReference type="ARBA" id="ARBA00022705"/>
    </source>
</evidence>
<dbReference type="InterPro" id="IPR033668">
    <property type="entry name" value="Reg_prot_E2"/>
</dbReference>
<comment type="subcellular location">
    <subcellularLocation>
        <location evidence="1 12">Host nucleus</location>
    </subcellularLocation>
</comment>
<feature type="domain" description="Papillomavirus E2 N-terminal" evidence="14">
    <location>
        <begin position="5"/>
        <end position="200"/>
    </location>
</feature>
<evidence type="ECO:0000256" key="9">
    <source>
        <dbReference type="ARBA" id="ARBA00023125"/>
    </source>
</evidence>
<evidence type="ECO:0000256" key="4">
    <source>
        <dbReference type="ARBA" id="ARBA00022518"/>
    </source>
</evidence>
<dbReference type="Pfam" id="PF00508">
    <property type="entry name" value="PPV_E2_N"/>
    <property type="match status" value="1"/>
</dbReference>
<dbReference type="Gene3D" id="1.10.287.30">
    <property type="entry name" value="E2 (early) protein, N terminal domain, subdomain 1"/>
    <property type="match status" value="1"/>
</dbReference>
<evidence type="ECO:0000256" key="2">
    <source>
        <dbReference type="ARBA" id="ARBA00007794"/>
    </source>
</evidence>
<dbReference type="GO" id="GO:0003700">
    <property type="term" value="F:DNA-binding transcription factor activity"/>
    <property type="evidence" value="ECO:0007669"/>
    <property type="project" value="UniProtKB-UniRule"/>
</dbReference>
<dbReference type="SUPFAM" id="SSF54957">
    <property type="entry name" value="Viral DNA-binding domain"/>
    <property type="match status" value="1"/>
</dbReference>
<keyword evidence="8 12" id="KW-0805">Transcription regulation</keyword>
<comment type="caution">
    <text evidence="12">Lacks conserved residue(s) required for the propagation of feature annotation.</text>
</comment>
<keyword evidence="6 12" id="KW-1048">Host nucleus</keyword>
<keyword evidence="5 12" id="KW-0597">Phosphoprotein</keyword>
<dbReference type="GO" id="GO:0006275">
    <property type="term" value="P:regulation of DNA replication"/>
    <property type="evidence" value="ECO:0007669"/>
    <property type="project" value="UniProtKB-UniRule"/>
</dbReference>
<evidence type="ECO:0000259" key="15">
    <source>
        <dbReference type="Pfam" id="PF00511"/>
    </source>
</evidence>
<evidence type="ECO:0000256" key="3">
    <source>
        <dbReference type="ARBA" id="ARBA00022491"/>
    </source>
</evidence>
<reference evidence="16" key="1">
    <citation type="journal article" date="2018" name="Nat. Med.">
        <title>Expanded skin virome in DOCK8-deficient patients.</title>
        <authorList>
            <consortium name="NISC Comparative Sequencing Program"/>
            <person name="Tirosh O."/>
            <person name="Conlan S."/>
            <person name="Deming C."/>
            <person name="Lee-Lin S.Q."/>
            <person name="Huang X."/>
            <person name="Su H.C."/>
            <person name="Freeman A.F."/>
            <person name="Segre J.A."/>
            <person name="Kong H.H."/>
        </authorList>
    </citation>
    <scope>NUCLEOTIDE SEQUENCE</scope>
    <source>
        <strain evidence="16">HPV-mSK_176</strain>
    </source>
</reference>
<organism evidence="16">
    <name type="scientific">Human papillomavirus</name>
    <dbReference type="NCBI Taxonomy" id="10566"/>
    <lineage>
        <taxon>Viruses</taxon>
        <taxon>Monodnaviria</taxon>
        <taxon>Shotokuvirae</taxon>
        <taxon>Cossaviricota</taxon>
        <taxon>Papovaviricetes</taxon>
        <taxon>Zurhausenvirales</taxon>
        <taxon>Papillomaviridae</taxon>
    </lineage>
</organism>
<dbReference type="Gene3D" id="2.170.200.10">
    <property type="entry name" value="Papillomavirus E2 early protein domain"/>
    <property type="match status" value="1"/>
</dbReference>
<dbReference type="InterPro" id="IPR012677">
    <property type="entry name" value="Nucleotide-bd_a/b_plait_sf"/>
</dbReference>
<keyword evidence="7 12" id="KW-0235">DNA replication</keyword>